<sequence>MVDKTEELILLGCDNKNYLIYDYDFNLLYNRKFGKKISFITKYDGKFIIGDHFGDVSVLNYRSTECVTPSDSPEDIAKDDKVLVPYSHYSTITASLIDNDALFTGDKDGKIILNSMNNLHEIRSILLSHKICIDIVDHKFLVSLSIENTIRIWCLSTCSELLCINLPITVLTNDSNEGSDDPIGYNLSCDYTKNLIVVPYCNHLLVIQFNFDNLELRDNLVFKLPFVAQSSLFVDDELYLIDEYSSLYSVELDSELGVKNKENAKKGNSQHSNSLPSSQFSTNMAVDLQPLSDPKVVEPRLLYDDQKRNRGVKINITKHVNV</sequence>
<evidence type="ECO:0000256" key="3">
    <source>
        <dbReference type="ARBA" id="ARBA00022694"/>
    </source>
</evidence>
<dbReference type="GO" id="GO:0036265">
    <property type="term" value="P:RNA (guanine-N7)-methylation"/>
    <property type="evidence" value="ECO:0007669"/>
    <property type="project" value="InterPro"/>
</dbReference>
<evidence type="ECO:0000256" key="2">
    <source>
        <dbReference type="ARBA" id="ARBA00022574"/>
    </source>
</evidence>
<dbReference type="Proteomes" id="UP000244803">
    <property type="component" value="Chromosome 2"/>
</dbReference>
<gene>
    <name evidence="6" type="ORF">MACJ_003716</name>
</gene>
<evidence type="ECO:0000313" key="6">
    <source>
        <dbReference type="EMBL" id="UVC54745.1"/>
    </source>
</evidence>
<accession>A0A976SL84</accession>
<dbReference type="GO" id="GO:0043527">
    <property type="term" value="C:tRNA methyltransferase complex"/>
    <property type="evidence" value="ECO:0007669"/>
    <property type="project" value="TreeGrafter"/>
</dbReference>
<reference evidence="6" key="1">
    <citation type="submission" date="2022-07" db="EMBL/GenBank/DDBJ databases">
        <title>Evaluation of T. orientalis genome assembly methods using nanopore sequencing and analysis of variation between genomes.</title>
        <authorList>
            <person name="Yam J."/>
            <person name="Micallef M.L."/>
            <person name="Liu M."/>
            <person name="Djordjevic S.P."/>
            <person name="Bogema D.R."/>
            <person name="Jenkins C."/>
        </authorList>
    </citation>
    <scope>NUCLEOTIDE SEQUENCE</scope>
    <source>
        <strain evidence="6">Fish Creek</strain>
    </source>
</reference>
<keyword evidence="5" id="KW-0539">Nucleus</keyword>
<keyword evidence="2" id="KW-0853">WD repeat</keyword>
<evidence type="ECO:0000313" key="7">
    <source>
        <dbReference type="Proteomes" id="UP000244803"/>
    </source>
</evidence>
<dbReference type="GO" id="GO:0005829">
    <property type="term" value="C:cytosol"/>
    <property type="evidence" value="ECO:0007669"/>
    <property type="project" value="TreeGrafter"/>
</dbReference>
<dbReference type="AlphaFoldDB" id="A0A976SL84"/>
<dbReference type="GO" id="GO:0005634">
    <property type="term" value="C:nucleus"/>
    <property type="evidence" value="ECO:0007669"/>
    <property type="project" value="UniProtKB-SubCell"/>
</dbReference>
<dbReference type="InterPro" id="IPR028884">
    <property type="entry name" value="Trm82"/>
</dbReference>
<dbReference type="GO" id="GO:0006400">
    <property type="term" value="P:tRNA modification"/>
    <property type="evidence" value="ECO:0007669"/>
    <property type="project" value="TreeGrafter"/>
</dbReference>
<evidence type="ECO:0000256" key="4">
    <source>
        <dbReference type="ARBA" id="ARBA00022737"/>
    </source>
</evidence>
<dbReference type="InterPro" id="IPR015943">
    <property type="entry name" value="WD40/YVTN_repeat-like_dom_sf"/>
</dbReference>
<name>A0A976SL84_THEOR</name>
<protein>
    <submittedName>
        <fullName evidence="6">Uncharacterized protein</fullName>
    </submittedName>
</protein>
<dbReference type="PANTHER" id="PTHR16288:SF0">
    <property type="entry name" value="TRNA (GUANINE-N(7)-)-METHYLTRANSFERASE NON-CATALYTIC SUBUNIT WDR4"/>
    <property type="match status" value="1"/>
</dbReference>
<dbReference type="PANTHER" id="PTHR16288">
    <property type="entry name" value="WD40 REPEAT PROTEIN 4"/>
    <property type="match status" value="1"/>
</dbReference>
<comment type="subcellular location">
    <subcellularLocation>
        <location evidence="1">Nucleus</location>
    </subcellularLocation>
</comment>
<organism evidence="6 7">
    <name type="scientific">Theileria orientalis</name>
    <dbReference type="NCBI Taxonomy" id="68886"/>
    <lineage>
        <taxon>Eukaryota</taxon>
        <taxon>Sar</taxon>
        <taxon>Alveolata</taxon>
        <taxon>Apicomplexa</taxon>
        <taxon>Aconoidasida</taxon>
        <taxon>Piroplasmida</taxon>
        <taxon>Theileriidae</taxon>
        <taxon>Theileria</taxon>
    </lineage>
</organism>
<dbReference type="Gene3D" id="2.130.10.10">
    <property type="entry name" value="YVTN repeat-like/Quinoprotein amine dehydrogenase"/>
    <property type="match status" value="1"/>
</dbReference>
<evidence type="ECO:0000256" key="5">
    <source>
        <dbReference type="ARBA" id="ARBA00023242"/>
    </source>
</evidence>
<proteinExistence type="predicted"/>
<dbReference type="SUPFAM" id="SSF50978">
    <property type="entry name" value="WD40 repeat-like"/>
    <property type="match status" value="1"/>
</dbReference>
<evidence type="ECO:0000256" key="1">
    <source>
        <dbReference type="ARBA" id="ARBA00004123"/>
    </source>
</evidence>
<keyword evidence="4" id="KW-0677">Repeat</keyword>
<keyword evidence="3" id="KW-0819">tRNA processing</keyword>
<dbReference type="InterPro" id="IPR036322">
    <property type="entry name" value="WD40_repeat_dom_sf"/>
</dbReference>
<dbReference type="EMBL" id="CP056068">
    <property type="protein sequence ID" value="UVC54745.1"/>
    <property type="molecule type" value="Genomic_DNA"/>
</dbReference>